<evidence type="ECO:0000256" key="3">
    <source>
        <dbReference type="SAM" id="SignalP"/>
    </source>
</evidence>
<organism evidence="5 6">
    <name type="scientific">Thermaerobacter subterraneus DSM 13965</name>
    <dbReference type="NCBI Taxonomy" id="867903"/>
    <lineage>
        <taxon>Bacteria</taxon>
        <taxon>Bacillati</taxon>
        <taxon>Bacillota</taxon>
        <taxon>Clostridia</taxon>
        <taxon>Eubacteriales</taxon>
        <taxon>Clostridiales Family XVII. Incertae Sedis</taxon>
        <taxon>Thermaerobacter</taxon>
    </lineage>
</organism>
<keyword evidence="6" id="KW-1185">Reference proteome</keyword>
<evidence type="ECO:0000313" key="6">
    <source>
        <dbReference type="Proteomes" id="UP000005710"/>
    </source>
</evidence>
<feature type="domain" description="SCP" evidence="4">
    <location>
        <begin position="160"/>
        <end position="273"/>
    </location>
</feature>
<feature type="compositionally biased region" description="Pro residues" evidence="1">
    <location>
        <begin position="135"/>
        <end position="144"/>
    </location>
</feature>
<keyword evidence="2" id="KW-0472">Membrane</keyword>
<dbReference type="eggNOG" id="COG2340">
    <property type="taxonomic scope" value="Bacteria"/>
</dbReference>
<feature type="transmembrane region" description="Helical" evidence="2">
    <location>
        <begin position="257"/>
        <end position="276"/>
    </location>
</feature>
<accession>K6QCV2</accession>
<evidence type="ECO:0000256" key="1">
    <source>
        <dbReference type="SAM" id="MobiDB-lite"/>
    </source>
</evidence>
<dbReference type="Pfam" id="PF00188">
    <property type="entry name" value="CAP"/>
    <property type="match status" value="1"/>
</dbReference>
<evidence type="ECO:0000313" key="5">
    <source>
        <dbReference type="EMBL" id="EKP94411.1"/>
    </source>
</evidence>
<dbReference type="AlphaFoldDB" id="K6QCV2"/>
<dbReference type="CDD" id="cd05379">
    <property type="entry name" value="CAP_bacterial"/>
    <property type="match status" value="1"/>
</dbReference>
<keyword evidence="3" id="KW-0732">Signal</keyword>
<feature type="chain" id="PRO_5003896561" evidence="3">
    <location>
        <begin position="30"/>
        <end position="281"/>
    </location>
</feature>
<reference evidence="5" key="1">
    <citation type="submission" date="2010-10" db="EMBL/GenBank/DDBJ databases">
        <authorList>
            <consortium name="US DOE Joint Genome Institute (JGI-PGF)"/>
            <person name="Lucas S."/>
            <person name="Copeland A."/>
            <person name="Lapidus A."/>
            <person name="Bruce D."/>
            <person name="Goodwin L."/>
            <person name="Pitluck S."/>
            <person name="Kyrpides N."/>
            <person name="Mavromatis K."/>
            <person name="Detter J.C."/>
            <person name="Han C."/>
            <person name="Land M."/>
            <person name="Hauser L."/>
            <person name="Markowitz V."/>
            <person name="Cheng J.-F."/>
            <person name="Hugenholtz P."/>
            <person name="Woyke T."/>
            <person name="Wu D."/>
            <person name="Pukall R."/>
            <person name="Wahrenburg C."/>
            <person name="Brambilla E."/>
            <person name="Klenk H.-P."/>
            <person name="Eisen J.A."/>
        </authorList>
    </citation>
    <scope>NUCLEOTIDE SEQUENCE [LARGE SCALE GENOMIC DNA]</scope>
    <source>
        <strain evidence="5">DSM 13965</strain>
    </source>
</reference>
<protein>
    <submittedName>
        <fullName evidence="5">Uncharacterized protein with SCP/PR1 domains</fullName>
    </submittedName>
</protein>
<gene>
    <name evidence="5" type="ORF">ThesuDRAFT_02146</name>
</gene>
<dbReference type="InterPro" id="IPR035940">
    <property type="entry name" value="CAP_sf"/>
</dbReference>
<dbReference type="Gene3D" id="3.40.33.10">
    <property type="entry name" value="CAP"/>
    <property type="match status" value="1"/>
</dbReference>
<dbReference type="SUPFAM" id="SSF55797">
    <property type="entry name" value="PR-1-like"/>
    <property type="match status" value="1"/>
</dbReference>
<dbReference type="Proteomes" id="UP000005710">
    <property type="component" value="Unassembled WGS sequence"/>
</dbReference>
<proteinExistence type="predicted"/>
<dbReference type="PANTHER" id="PTHR31157:SF1">
    <property type="entry name" value="SCP DOMAIN-CONTAINING PROTEIN"/>
    <property type="match status" value="1"/>
</dbReference>
<dbReference type="InterPro" id="IPR014044">
    <property type="entry name" value="CAP_dom"/>
</dbReference>
<feature type="compositionally biased region" description="Low complexity" evidence="1">
    <location>
        <begin position="55"/>
        <end position="64"/>
    </location>
</feature>
<keyword evidence="2" id="KW-0812">Transmembrane</keyword>
<sequence>MGMASLWRRAAATAAALLLMAVTASPAQASWYLVRSRSAPAGVRTASPPAPAPVQQPQQTAPLPGTGNQAVDTARPVAAGSPSWYYAWKLAILRQRSADGTAGPATQPAPAGGSTPAAPVAPTPRGSGPGSAPSTPAPAAPSPSSPAVRPALTAAEKHLVDLVNDARRDRGLPALAVDPDLVRLARLKAEDLRARGYFDHVSPTYGSPYEMERRAGISARVMGAENLAMSRDVDRAHLQLMASEGHRANLLNPSHDAIGVAVVPIPYGVLVVQLFLGDRYR</sequence>
<dbReference type="EMBL" id="AENY02000003">
    <property type="protein sequence ID" value="EKP94411.1"/>
    <property type="molecule type" value="Genomic_DNA"/>
</dbReference>
<feature type="signal peptide" evidence="3">
    <location>
        <begin position="1"/>
        <end position="29"/>
    </location>
</feature>
<keyword evidence="2" id="KW-1133">Transmembrane helix</keyword>
<dbReference type="STRING" id="867903.ThesuDRAFT_02146"/>
<feature type="region of interest" description="Disordered" evidence="1">
    <location>
        <begin position="41"/>
        <end position="73"/>
    </location>
</feature>
<name>K6QCV2_9FIRM</name>
<evidence type="ECO:0000256" key="2">
    <source>
        <dbReference type="SAM" id="Phobius"/>
    </source>
</evidence>
<dbReference type="PANTHER" id="PTHR31157">
    <property type="entry name" value="SCP DOMAIN-CONTAINING PROTEIN"/>
    <property type="match status" value="1"/>
</dbReference>
<dbReference type="HOGENOM" id="CLU_990227_0_0_9"/>
<evidence type="ECO:0000259" key="4">
    <source>
        <dbReference type="Pfam" id="PF00188"/>
    </source>
</evidence>
<feature type="region of interest" description="Disordered" evidence="1">
    <location>
        <begin position="99"/>
        <end position="148"/>
    </location>
</feature>
<feature type="compositionally biased region" description="Low complexity" evidence="1">
    <location>
        <begin position="100"/>
        <end position="134"/>
    </location>
</feature>
<reference evidence="5" key="2">
    <citation type="submission" date="2012-10" db="EMBL/GenBank/DDBJ databases">
        <title>Improved high-quality draft of Thermaerobacter subterraneus C21, DSM 13965.</title>
        <authorList>
            <consortium name="DOE Joint Genome Institute"/>
            <person name="Eisen J."/>
            <person name="Huntemann M."/>
            <person name="Wei C.-L."/>
            <person name="Han J."/>
            <person name="Detter J.C."/>
            <person name="Han C."/>
            <person name="Tapia R."/>
            <person name="Chen A."/>
            <person name="Kyrpides N."/>
            <person name="Mavromatis K."/>
            <person name="Markowitz V."/>
            <person name="Szeto E."/>
            <person name="Ivanova N."/>
            <person name="Mikhailova N."/>
            <person name="Ovchinnikova G."/>
            <person name="Pagani I."/>
            <person name="Pati A."/>
            <person name="Goodwin L."/>
            <person name="Nordberg H.P."/>
            <person name="Cantor M.N."/>
            <person name="Hua S.X."/>
            <person name="Woyke T."/>
            <person name="Eisen J."/>
            <person name="Klenk H.-P."/>
        </authorList>
    </citation>
    <scope>NUCLEOTIDE SEQUENCE [LARGE SCALE GENOMIC DNA]</scope>
    <source>
        <strain evidence="5">DSM 13965</strain>
    </source>
</reference>
<comment type="caution">
    <text evidence="5">The sequence shown here is derived from an EMBL/GenBank/DDBJ whole genome shotgun (WGS) entry which is preliminary data.</text>
</comment>